<reference evidence="2 3" key="1">
    <citation type="journal article" date="2015" name="Genome Biol. Evol.">
        <title>Comparative Genomics of a Bacterivorous Green Alga Reveals Evolutionary Causalities and Consequences of Phago-Mixotrophic Mode of Nutrition.</title>
        <authorList>
            <person name="Burns J.A."/>
            <person name="Paasch A."/>
            <person name="Narechania A."/>
            <person name="Kim E."/>
        </authorList>
    </citation>
    <scope>NUCLEOTIDE SEQUENCE [LARGE SCALE GENOMIC DNA]</scope>
    <source>
        <strain evidence="2 3">PLY_AMNH</strain>
    </source>
</reference>
<feature type="region of interest" description="Disordered" evidence="1">
    <location>
        <begin position="119"/>
        <end position="231"/>
    </location>
</feature>
<evidence type="ECO:0000313" key="3">
    <source>
        <dbReference type="Proteomes" id="UP001190700"/>
    </source>
</evidence>
<dbReference type="Proteomes" id="UP001190700">
    <property type="component" value="Unassembled WGS sequence"/>
</dbReference>
<dbReference type="EMBL" id="LGRX02018135">
    <property type="protein sequence ID" value="KAK3260130.1"/>
    <property type="molecule type" value="Genomic_DNA"/>
</dbReference>
<keyword evidence="3" id="KW-1185">Reference proteome</keyword>
<accession>A0AAE0FIJ8</accession>
<protein>
    <submittedName>
        <fullName evidence="2">Uncharacterized protein</fullName>
    </submittedName>
</protein>
<name>A0AAE0FIJ8_9CHLO</name>
<feature type="compositionally biased region" description="Low complexity" evidence="1">
    <location>
        <begin position="128"/>
        <end position="231"/>
    </location>
</feature>
<sequence>MRGRRISAAVRHDNSDTIQCGHTKDFDPSCASQACPHATEITCTATALASGTISVIGFATSFYDKLTITTSDNTAHEWYDTTYTNGLAVDVGTTFSFASDVYAAYQGNGFRICINLPPSPPPFPPSSPTTTTPTTVSPTSAPTTTPTDAPTTTAPTAPPSTDTPTATRSPSAPPTTSAPTTTPTTTSPTTASPTGTPTTDSPVTSSPSSSPTTAPTTNSPTASPSTANPTT</sequence>
<evidence type="ECO:0000313" key="2">
    <source>
        <dbReference type="EMBL" id="KAK3260130.1"/>
    </source>
</evidence>
<gene>
    <name evidence="2" type="ORF">CYMTET_30897</name>
</gene>
<feature type="non-terminal residue" evidence="2">
    <location>
        <position position="231"/>
    </location>
</feature>
<evidence type="ECO:0000256" key="1">
    <source>
        <dbReference type="SAM" id="MobiDB-lite"/>
    </source>
</evidence>
<comment type="caution">
    <text evidence="2">The sequence shown here is derived from an EMBL/GenBank/DDBJ whole genome shotgun (WGS) entry which is preliminary data.</text>
</comment>
<organism evidence="2 3">
    <name type="scientific">Cymbomonas tetramitiformis</name>
    <dbReference type="NCBI Taxonomy" id="36881"/>
    <lineage>
        <taxon>Eukaryota</taxon>
        <taxon>Viridiplantae</taxon>
        <taxon>Chlorophyta</taxon>
        <taxon>Pyramimonadophyceae</taxon>
        <taxon>Pyramimonadales</taxon>
        <taxon>Pyramimonadaceae</taxon>
        <taxon>Cymbomonas</taxon>
    </lineage>
</organism>
<proteinExistence type="predicted"/>
<dbReference type="AlphaFoldDB" id="A0AAE0FIJ8"/>